<evidence type="ECO:0000259" key="1">
    <source>
        <dbReference type="PROSITE" id="PS50075"/>
    </source>
</evidence>
<accession>A0A6G3ZW45</accession>
<reference evidence="2" key="1">
    <citation type="submission" date="2020-02" db="EMBL/GenBank/DDBJ databases">
        <authorList>
            <person name="Shen X.-R."/>
            <person name="Zhang Y.-X."/>
        </authorList>
    </citation>
    <scope>NUCLEOTIDE SEQUENCE</scope>
    <source>
        <strain evidence="2">SYP-B3998</strain>
    </source>
</reference>
<dbReference type="PROSITE" id="PS50075">
    <property type="entry name" value="CARRIER"/>
    <property type="match status" value="1"/>
</dbReference>
<evidence type="ECO:0000313" key="2">
    <source>
        <dbReference type="EMBL" id="NEW06268.1"/>
    </source>
</evidence>
<feature type="domain" description="Carrier" evidence="1">
    <location>
        <begin position="1"/>
        <end position="79"/>
    </location>
</feature>
<comment type="caution">
    <text evidence="2">The sequence shown here is derived from an EMBL/GenBank/DDBJ whole genome shotgun (WGS) entry which is preliminary data.</text>
</comment>
<dbReference type="InterPro" id="IPR009081">
    <property type="entry name" value="PP-bd_ACP"/>
</dbReference>
<dbReference type="Pfam" id="PF00550">
    <property type="entry name" value="PP-binding"/>
    <property type="match status" value="1"/>
</dbReference>
<dbReference type="RefSeq" id="WP_163944777.1">
    <property type="nucleotide sequence ID" value="NZ_JAAIKC010000002.1"/>
</dbReference>
<gene>
    <name evidence="2" type="ORF">GK047_09615</name>
</gene>
<protein>
    <submittedName>
        <fullName evidence="2">Acyl carrier protein</fullName>
    </submittedName>
</protein>
<proteinExistence type="predicted"/>
<name>A0A6G3ZW45_9BACL</name>
<dbReference type="InterPro" id="IPR036736">
    <property type="entry name" value="ACP-like_sf"/>
</dbReference>
<dbReference type="EMBL" id="JAAIKC010000002">
    <property type="protein sequence ID" value="NEW06268.1"/>
    <property type="molecule type" value="Genomic_DNA"/>
</dbReference>
<sequence>MNDVKQVIREVLQELAAGIETNELSDDTLLADLGIDSIKYVELLVQIEEKCNIIFDESDLGVESLRNFGDLAALVNKSIVSGQVN</sequence>
<dbReference type="SUPFAM" id="SSF47336">
    <property type="entry name" value="ACP-like"/>
    <property type="match status" value="1"/>
</dbReference>
<organism evidence="2">
    <name type="scientific">Paenibacillus sp. SYP-B3998</name>
    <dbReference type="NCBI Taxonomy" id="2678564"/>
    <lineage>
        <taxon>Bacteria</taxon>
        <taxon>Bacillati</taxon>
        <taxon>Bacillota</taxon>
        <taxon>Bacilli</taxon>
        <taxon>Bacillales</taxon>
        <taxon>Paenibacillaceae</taxon>
        <taxon>Paenibacillus</taxon>
    </lineage>
</organism>
<dbReference type="Gene3D" id="1.10.1200.10">
    <property type="entry name" value="ACP-like"/>
    <property type="match status" value="1"/>
</dbReference>
<dbReference type="AlphaFoldDB" id="A0A6G3ZW45"/>